<sequence>MQRAEAFFKRHPSSESVLRLARPNSCRSRYSSTDSASSIGGASKIFRKFSNLSRNSSKRFSVIAIPSNLADLLQREGVSQQVKAAKAVALITICFLLCWFPFLIVWPLKIYYNDMIPDKVYRWCIWLNYACSTLNPILYTLSSPRVRSALKSYLNLSSYRSKLRLKAASFYKSNTIV</sequence>
<evidence type="ECO:0000313" key="2">
    <source>
        <dbReference type="WBParaSite" id="JU765_v2.g9636.t1"/>
    </source>
</evidence>
<dbReference type="WBParaSite" id="JU765_v2.g9636.t1">
    <property type="protein sequence ID" value="JU765_v2.g9636.t1"/>
    <property type="gene ID" value="JU765_v2.g9636"/>
</dbReference>
<evidence type="ECO:0000313" key="1">
    <source>
        <dbReference type="Proteomes" id="UP000887576"/>
    </source>
</evidence>
<protein>
    <submittedName>
        <fullName evidence="2">G-protein coupled receptors family 1 profile domain-containing protein</fullName>
    </submittedName>
</protein>
<reference evidence="2" key="1">
    <citation type="submission" date="2022-11" db="UniProtKB">
        <authorList>
            <consortium name="WormBaseParasite"/>
        </authorList>
    </citation>
    <scope>IDENTIFICATION</scope>
</reference>
<proteinExistence type="predicted"/>
<name>A0AC34RRW4_9BILA</name>
<dbReference type="Proteomes" id="UP000887576">
    <property type="component" value="Unplaced"/>
</dbReference>
<accession>A0AC34RRW4</accession>
<organism evidence="1 2">
    <name type="scientific">Panagrolaimus sp. JU765</name>
    <dbReference type="NCBI Taxonomy" id="591449"/>
    <lineage>
        <taxon>Eukaryota</taxon>
        <taxon>Metazoa</taxon>
        <taxon>Ecdysozoa</taxon>
        <taxon>Nematoda</taxon>
        <taxon>Chromadorea</taxon>
        <taxon>Rhabditida</taxon>
        <taxon>Tylenchina</taxon>
        <taxon>Panagrolaimomorpha</taxon>
        <taxon>Panagrolaimoidea</taxon>
        <taxon>Panagrolaimidae</taxon>
        <taxon>Panagrolaimus</taxon>
    </lineage>
</organism>